<evidence type="ECO:0000313" key="6">
    <source>
        <dbReference type="EMBL" id="MDQ0473266.1"/>
    </source>
</evidence>
<reference evidence="6 7" key="1">
    <citation type="submission" date="2023-07" db="EMBL/GenBank/DDBJ databases">
        <title>Genomic Encyclopedia of Type Strains, Phase IV (KMG-IV): sequencing the most valuable type-strain genomes for metagenomic binning, comparative biology and taxonomic classification.</title>
        <authorList>
            <person name="Goeker M."/>
        </authorList>
    </citation>
    <scope>NUCLEOTIDE SEQUENCE [LARGE SCALE GENOMIC DNA]</scope>
    <source>
        <strain evidence="6 7">DSM 19619</strain>
    </source>
</reference>
<organism evidence="6 7">
    <name type="scientific">Labrys wisconsinensis</name>
    <dbReference type="NCBI Taxonomy" id="425677"/>
    <lineage>
        <taxon>Bacteria</taxon>
        <taxon>Pseudomonadati</taxon>
        <taxon>Pseudomonadota</taxon>
        <taxon>Alphaproteobacteria</taxon>
        <taxon>Hyphomicrobiales</taxon>
        <taxon>Xanthobacteraceae</taxon>
        <taxon>Labrys</taxon>
    </lineage>
</organism>
<feature type="region of interest" description="Disordered" evidence="4">
    <location>
        <begin position="636"/>
        <end position="674"/>
    </location>
</feature>
<proteinExistence type="inferred from homology"/>
<dbReference type="SUPFAM" id="SSF75005">
    <property type="entry name" value="Arabinanase/levansucrase/invertase"/>
    <property type="match status" value="1"/>
</dbReference>
<keyword evidence="6" id="KW-0378">Hydrolase</keyword>
<dbReference type="PANTHER" id="PTHR34106:SF5">
    <property type="entry name" value="GLYCOSIDASE"/>
    <property type="match status" value="1"/>
</dbReference>
<evidence type="ECO:0000256" key="2">
    <source>
        <dbReference type="ARBA" id="ARBA00022679"/>
    </source>
</evidence>
<dbReference type="Pfam" id="PF04230">
    <property type="entry name" value="PS_pyruv_trans"/>
    <property type="match status" value="1"/>
</dbReference>
<keyword evidence="7" id="KW-1185">Reference proteome</keyword>
<dbReference type="Proteomes" id="UP001242480">
    <property type="component" value="Unassembled WGS sequence"/>
</dbReference>
<feature type="compositionally biased region" description="Basic and acidic residues" evidence="4">
    <location>
        <begin position="637"/>
        <end position="665"/>
    </location>
</feature>
<dbReference type="Pfam" id="PF04041">
    <property type="entry name" value="Glyco_hydro_130"/>
    <property type="match status" value="1"/>
</dbReference>
<dbReference type="InterPro" id="IPR007184">
    <property type="entry name" value="Mannoside_phosphorylase"/>
</dbReference>
<dbReference type="InterPro" id="IPR023296">
    <property type="entry name" value="Glyco_hydro_beta-prop_sf"/>
</dbReference>
<protein>
    <submittedName>
        <fullName evidence="6">GH43/DUF377 family glycosyl hydrolase</fullName>
    </submittedName>
</protein>
<comment type="caution">
    <text evidence="6">The sequence shown here is derived from an EMBL/GenBank/DDBJ whole genome shotgun (WGS) entry which is preliminary data.</text>
</comment>
<evidence type="ECO:0000259" key="5">
    <source>
        <dbReference type="Pfam" id="PF04230"/>
    </source>
</evidence>
<evidence type="ECO:0000256" key="3">
    <source>
        <dbReference type="ARBA" id="ARBA00024356"/>
    </source>
</evidence>
<dbReference type="Gene3D" id="2.115.10.20">
    <property type="entry name" value="Glycosyl hydrolase domain, family 43"/>
    <property type="match status" value="1"/>
</dbReference>
<dbReference type="RefSeq" id="WP_307281294.1">
    <property type="nucleotide sequence ID" value="NZ_JAUSVX010000015.1"/>
</dbReference>
<accession>A0ABU0JID0</accession>
<evidence type="ECO:0000313" key="7">
    <source>
        <dbReference type="Proteomes" id="UP001242480"/>
    </source>
</evidence>
<evidence type="ECO:0000256" key="1">
    <source>
        <dbReference type="ARBA" id="ARBA00022676"/>
    </source>
</evidence>
<dbReference type="InterPro" id="IPR007345">
    <property type="entry name" value="Polysacch_pyruvyl_Trfase"/>
</dbReference>
<dbReference type="PANTHER" id="PTHR34106">
    <property type="entry name" value="GLYCOSIDASE"/>
    <property type="match status" value="1"/>
</dbReference>
<dbReference type="GO" id="GO:0016787">
    <property type="term" value="F:hydrolase activity"/>
    <property type="evidence" value="ECO:0007669"/>
    <property type="project" value="UniProtKB-KW"/>
</dbReference>
<comment type="similarity">
    <text evidence="3">Belongs to the glycosyl hydrolase 130 family.</text>
</comment>
<gene>
    <name evidence="6" type="ORF">QO011_006300</name>
</gene>
<keyword evidence="2" id="KW-0808">Transferase</keyword>
<dbReference type="EMBL" id="JAUSVX010000015">
    <property type="protein sequence ID" value="MDQ0473266.1"/>
    <property type="molecule type" value="Genomic_DNA"/>
</dbReference>
<name>A0ABU0JID0_9HYPH</name>
<evidence type="ECO:0000256" key="4">
    <source>
        <dbReference type="SAM" id="MobiDB-lite"/>
    </source>
</evidence>
<sequence>MTLPQSLNNEYFRLFRSRDLVPGVWKSQLREAAEGVSSRSGAPRFRVFNPTLVAIDNGYAMAYRVVDEHSNIRRLATCRLSKALKIVKNTITPLSDVVDFAGKGELNERALTWHADPRYFRLGGKVYLLWNDGANKPENHQFLQEMSEDGLRPVGPAREVVTDLERRSVEKNWMFFENDKGVWAIYAIAPHQVLSVDLSDPDVVMCRKASESPWDSEYNQFYGVLRGSAQPIREGDGFLTIAHSSYKTTKGRVYQACFYRFEAQAPFRVTEASRRPFAVPNPIGAHFDMPRLNQEVHQVVYPCGLVQAEDDLLIAFGINDEVCAIAKVALSEVRRSIAPLGEAAMEPGAAPTAEPPGEDGRPTLPVFWWNAAGKKFDGQFGNRTFKTGNFGDIAAAEVVARLTGAGIRAPGKDKRKIISIGSVLHTARDGDIVWGCGAKGTKMELDPSVKTLQVHACRGPLTLAVLLRAGIDTTRIKHFFDPGCLVPRIYAKEIAAWRASDHYRPGGLRIVPHYRDDLLFRREYPEYSDQFVSVDCTPLEMVEALLGADKVVSSSLHGIIFAEALGIPACWHAPMGGEDELKFYDYYYGTGRFVVKRFETLHDALQAEPMALPVFDFDAYIATFPHKSIMMLADGKPATDHAESDRPESAGHADGAPRPRVDGKPASDPPAAGVPAAVELDGVRHDLEFENFLPALPEGTWAFGKESAIRTCIPDTRPGQRILVKLKLQPFNSDQFKRPQSVRVMLNGTYAATADWSKGEEDELDLRLPLEASGARTQVALSFQARNVRTPWSLAERSHPFAKHQITFCIKDLALVPVKE</sequence>
<keyword evidence="1" id="KW-0328">Glycosyltransferase</keyword>
<feature type="domain" description="Polysaccharide pyruvyl transferase" evidence="5">
    <location>
        <begin position="430"/>
        <end position="570"/>
    </location>
</feature>